<sequence>MTDASVTFEDCVQCDDEACTPDEVTTDDIVSAVRGDNSDEGANGKDDAETALVNQLEESPCNAGIMECMRNMRTYLGRADSIHLDSYGGPFSPGDLFFWKGQEGGLEGLRQKGWT</sequence>
<evidence type="ECO:0000313" key="3">
    <source>
        <dbReference type="Proteomes" id="UP000821837"/>
    </source>
</evidence>
<dbReference type="InterPro" id="IPR014023">
    <property type="entry name" value="Mononeg_RNA_pol_cat"/>
</dbReference>
<proteinExistence type="predicted"/>
<feature type="domain" description="RdRp catalytic" evidence="1">
    <location>
        <begin position="1"/>
        <end position="115"/>
    </location>
</feature>
<comment type="caution">
    <text evidence="2">The sequence shown here is derived from an EMBL/GenBank/DDBJ whole genome shotgun (WGS) entry which is preliminary data.</text>
</comment>
<dbReference type="Proteomes" id="UP000821837">
    <property type="component" value="Chromosome 11"/>
</dbReference>
<keyword evidence="3" id="KW-1185">Reference proteome</keyword>
<reference evidence="2" key="2">
    <citation type="submission" date="2021-09" db="EMBL/GenBank/DDBJ databases">
        <authorList>
            <person name="Jia N."/>
            <person name="Wang J."/>
            <person name="Shi W."/>
            <person name="Du L."/>
            <person name="Sun Y."/>
            <person name="Zhan W."/>
            <person name="Jiang J."/>
            <person name="Wang Q."/>
            <person name="Zhang B."/>
            <person name="Ji P."/>
            <person name="Sakyi L.B."/>
            <person name="Cui X."/>
            <person name="Yuan T."/>
            <person name="Jiang B."/>
            <person name="Yang W."/>
            <person name="Lam T.T.-Y."/>
            <person name="Chang Q."/>
            <person name="Ding S."/>
            <person name="Wang X."/>
            <person name="Zhu J."/>
            <person name="Ruan X."/>
            <person name="Zhao L."/>
            <person name="Wei J."/>
            <person name="Que T."/>
            <person name="Du C."/>
            <person name="Cheng J."/>
            <person name="Dai P."/>
            <person name="Han X."/>
            <person name="Huang E."/>
            <person name="Gao Y."/>
            <person name="Liu J."/>
            <person name="Shao H."/>
            <person name="Ye R."/>
            <person name="Li L."/>
            <person name="Wei W."/>
            <person name="Wang X."/>
            <person name="Wang C."/>
            <person name="Huo Q."/>
            <person name="Li W."/>
            <person name="Guo W."/>
            <person name="Chen H."/>
            <person name="Chen S."/>
            <person name="Zhou L."/>
            <person name="Zhou L."/>
            <person name="Ni X."/>
            <person name="Tian J."/>
            <person name="Zhou Y."/>
            <person name="Sheng Y."/>
            <person name="Liu T."/>
            <person name="Pan Y."/>
            <person name="Xia L."/>
            <person name="Li J."/>
            <person name="Zhao F."/>
            <person name="Cao W."/>
        </authorList>
    </citation>
    <scope>NUCLEOTIDE SEQUENCE</scope>
    <source>
        <strain evidence="2">Rsan-2018</strain>
        <tissue evidence="2">Larvae</tissue>
    </source>
</reference>
<dbReference type="GO" id="GO:0005524">
    <property type="term" value="F:ATP binding"/>
    <property type="evidence" value="ECO:0007669"/>
    <property type="project" value="InterPro"/>
</dbReference>
<dbReference type="AlphaFoldDB" id="A0A9D4QAL7"/>
<organism evidence="2 3">
    <name type="scientific">Rhipicephalus sanguineus</name>
    <name type="common">Brown dog tick</name>
    <name type="synonym">Ixodes sanguineus</name>
    <dbReference type="NCBI Taxonomy" id="34632"/>
    <lineage>
        <taxon>Eukaryota</taxon>
        <taxon>Metazoa</taxon>
        <taxon>Ecdysozoa</taxon>
        <taxon>Arthropoda</taxon>
        <taxon>Chelicerata</taxon>
        <taxon>Arachnida</taxon>
        <taxon>Acari</taxon>
        <taxon>Parasitiformes</taxon>
        <taxon>Ixodida</taxon>
        <taxon>Ixodoidea</taxon>
        <taxon>Ixodidae</taxon>
        <taxon>Rhipicephalinae</taxon>
        <taxon>Rhipicephalus</taxon>
        <taxon>Rhipicephalus</taxon>
    </lineage>
</organism>
<protein>
    <recommendedName>
        <fullName evidence="1">RdRp catalytic domain-containing protein</fullName>
    </recommendedName>
</protein>
<reference evidence="2" key="1">
    <citation type="journal article" date="2020" name="Cell">
        <title>Large-Scale Comparative Analyses of Tick Genomes Elucidate Their Genetic Diversity and Vector Capacities.</title>
        <authorList>
            <consortium name="Tick Genome and Microbiome Consortium (TIGMIC)"/>
            <person name="Jia N."/>
            <person name="Wang J."/>
            <person name="Shi W."/>
            <person name="Du L."/>
            <person name="Sun Y."/>
            <person name="Zhan W."/>
            <person name="Jiang J.F."/>
            <person name="Wang Q."/>
            <person name="Zhang B."/>
            <person name="Ji P."/>
            <person name="Bell-Sakyi L."/>
            <person name="Cui X.M."/>
            <person name="Yuan T.T."/>
            <person name="Jiang B.G."/>
            <person name="Yang W.F."/>
            <person name="Lam T.T."/>
            <person name="Chang Q.C."/>
            <person name="Ding S.J."/>
            <person name="Wang X.J."/>
            <person name="Zhu J.G."/>
            <person name="Ruan X.D."/>
            <person name="Zhao L."/>
            <person name="Wei J.T."/>
            <person name="Ye R.Z."/>
            <person name="Que T.C."/>
            <person name="Du C.H."/>
            <person name="Zhou Y.H."/>
            <person name="Cheng J.X."/>
            <person name="Dai P.F."/>
            <person name="Guo W.B."/>
            <person name="Han X.H."/>
            <person name="Huang E.J."/>
            <person name="Li L.F."/>
            <person name="Wei W."/>
            <person name="Gao Y.C."/>
            <person name="Liu J.Z."/>
            <person name="Shao H.Z."/>
            <person name="Wang X."/>
            <person name="Wang C.C."/>
            <person name="Yang T.C."/>
            <person name="Huo Q.B."/>
            <person name="Li W."/>
            <person name="Chen H.Y."/>
            <person name="Chen S.E."/>
            <person name="Zhou L.G."/>
            <person name="Ni X.B."/>
            <person name="Tian J.H."/>
            <person name="Sheng Y."/>
            <person name="Liu T."/>
            <person name="Pan Y.S."/>
            <person name="Xia L.Y."/>
            <person name="Li J."/>
            <person name="Zhao F."/>
            <person name="Cao W.C."/>
        </authorList>
    </citation>
    <scope>NUCLEOTIDE SEQUENCE</scope>
    <source>
        <strain evidence="2">Rsan-2018</strain>
    </source>
</reference>
<accession>A0A9D4QAL7</accession>
<evidence type="ECO:0000259" key="1">
    <source>
        <dbReference type="PROSITE" id="PS50526"/>
    </source>
</evidence>
<gene>
    <name evidence="2" type="ORF">HPB52_011183</name>
</gene>
<name>A0A9D4QAL7_RHISA</name>
<dbReference type="GO" id="GO:0004482">
    <property type="term" value="F:mRNA 5'-cap (guanine-N7-)-methyltransferase activity"/>
    <property type="evidence" value="ECO:0007669"/>
    <property type="project" value="InterPro"/>
</dbReference>
<dbReference type="EMBL" id="JABSTV010001247">
    <property type="protein sequence ID" value="KAH7972350.1"/>
    <property type="molecule type" value="Genomic_DNA"/>
</dbReference>
<dbReference type="PROSITE" id="PS50526">
    <property type="entry name" value="RDRP_SSRNA_NEG_NONSEG"/>
    <property type="match status" value="1"/>
</dbReference>
<dbReference type="GO" id="GO:0003968">
    <property type="term" value="F:RNA-directed RNA polymerase activity"/>
    <property type="evidence" value="ECO:0007669"/>
    <property type="project" value="InterPro"/>
</dbReference>
<evidence type="ECO:0000313" key="2">
    <source>
        <dbReference type="EMBL" id="KAH7972350.1"/>
    </source>
</evidence>